<accession>I4AQQ8</accession>
<gene>
    <name evidence="2" type="ordered locus">Fleli_3991</name>
</gene>
<dbReference type="RefSeq" id="WP_014799716.1">
    <property type="nucleotide sequence ID" value="NC_018018.1"/>
</dbReference>
<dbReference type="CDD" id="cd02955">
    <property type="entry name" value="SSP411"/>
    <property type="match status" value="1"/>
</dbReference>
<dbReference type="InterPro" id="IPR004879">
    <property type="entry name" value="Ssp411-like_TRX"/>
</dbReference>
<dbReference type="HOGENOM" id="CLU_014051_4_1_10"/>
<reference evidence="3" key="1">
    <citation type="submission" date="2012-06" db="EMBL/GenBank/DDBJ databases">
        <title>The complete genome of Flexibacter litoralis DSM 6794.</title>
        <authorList>
            <person name="Lucas S."/>
            <person name="Copeland A."/>
            <person name="Lapidus A."/>
            <person name="Glavina del Rio T."/>
            <person name="Dalin E."/>
            <person name="Tice H."/>
            <person name="Bruce D."/>
            <person name="Goodwin L."/>
            <person name="Pitluck S."/>
            <person name="Peters L."/>
            <person name="Ovchinnikova G."/>
            <person name="Lu M."/>
            <person name="Kyrpides N."/>
            <person name="Mavromatis K."/>
            <person name="Ivanova N."/>
            <person name="Brettin T."/>
            <person name="Detter J.C."/>
            <person name="Han C."/>
            <person name="Larimer F."/>
            <person name="Land M."/>
            <person name="Hauser L."/>
            <person name="Markowitz V."/>
            <person name="Cheng J.-F."/>
            <person name="Hugenholtz P."/>
            <person name="Woyke T."/>
            <person name="Wu D."/>
            <person name="Spring S."/>
            <person name="Lang E."/>
            <person name="Kopitz M."/>
            <person name="Brambilla E."/>
            <person name="Klenk H.-P."/>
            <person name="Eisen J.A."/>
        </authorList>
    </citation>
    <scope>NUCLEOTIDE SEQUENCE [LARGE SCALE GENOMIC DNA]</scope>
    <source>
        <strain evidence="3">ATCC 23117 / DSM 6794 / NBRC 15988 / NCIMB 1366 / Sio-4</strain>
    </source>
</reference>
<dbReference type="Proteomes" id="UP000006054">
    <property type="component" value="Chromosome"/>
</dbReference>
<dbReference type="OrthoDB" id="9762614at2"/>
<dbReference type="Pfam" id="PF03190">
    <property type="entry name" value="Thioredox_DsbH"/>
    <property type="match status" value="1"/>
</dbReference>
<name>I4AQQ8_BERLS</name>
<dbReference type="PIRSF" id="PIRSF006402">
    <property type="entry name" value="UCP006402_thioredoxin"/>
    <property type="match status" value="1"/>
</dbReference>
<dbReference type="AlphaFoldDB" id="I4AQQ8"/>
<evidence type="ECO:0000313" key="3">
    <source>
        <dbReference type="Proteomes" id="UP000006054"/>
    </source>
</evidence>
<sequence>MNQLSKSRSPYLLQHAQNPVHWQMWNNETLQKAKQENKPILVSIGYSACHWCHVMEHESFENEDVAKAMNENFICIKVDREERPDVDAIYMEAVQMMGVSGGWPLNVFLTSDAKPFWGGTYFPAKEWIDIVEQIGKTYKNKRNEVEESANKVTKVLSISTLERYNLKDVSDFDDSILAKAFQSLEKKFDTEFGGIGEAPKFPMPSYYLFLLRYYDYLDKNNQDQNITNPTKNKILSQIHLTLNKMDQGGIYDQIGGGFARYSVDKEWFAPHFEKMLYDNAQLLSLYAEAYTITEDKVQKHVYKEIIEQTTEFLTRELQDKNGGFYAALDADSEGKEGKFYTWTIDEIEQVFTNHTFSTSINQEEDLQLFKKYYSITAIGNWQSPHATEGANILYRNNTDEEFAQENNIELNNLKCKVKEWQNYLLEIRKTKVSPSLDDKILTSWNALLIKGFCNSYSSLNDKKYLNLALQTAEFIEKNLFDKQNTKNNKLKLHHTFKDGTAEIDGFLEDYALLIESYIALYQVCFDEKWLLRADELTKYVFTNFYDKEEKLFYFTNQNESEKLVAQKKELFDNVISSSNSVMATNLYFLGILLENNLYKETSKEMLSKVASLIAAEPRHVSNWASLFTYFLTPTPEIAIVGEKYQEVLQEISSFYIPNKVIVATKSEEEGQKSSLPLLEMRPVMNNQTTIYVCKNKMCQLPVNSVEEALKQI</sequence>
<dbReference type="EMBL" id="CP003345">
    <property type="protein sequence ID" value="AFM06293.1"/>
    <property type="molecule type" value="Genomic_DNA"/>
</dbReference>
<feature type="domain" description="Spermatogenesis-associated protein 20-like TRX" evidence="1">
    <location>
        <begin position="2"/>
        <end position="156"/>
    </location>
</feature>
<dbReference type="SUPFAM" id="SSF48208">
    <property type="entry name" value="Six-hairpin glycosidases"/>
    <property type="match status" value="1"/>
</dbReference>
<dbReference type="KEGG" id="fli:Fleli_3991"/>
<dbReference type="eggNOG" id="COG1331">
    <property type="taxonomic scope" value="Bacteria"/>
</dbReference>
<dbReference type="PANTHER" id="PTHR42899:SF1">
    <property type="entry name" value="SPERMATOGENESIS-ASSOCIATED PROTEIN 20"/>
    <property type="match status" value="1"/>
</dbReference>
<organism evidence="2 3">
    <name type="scientific">Bernardetia litoralis (strain ATCC 23117 / DSM 6794 / NBRC 15988 / NCIMB 1366 / Fx l1 / Sio-4)</name>
    <name type="common">Flexibacter litoralis</name>
    <dbReference type="NCBI Taxonomy" id="880071"/>
    <lineage>
        <taxon>Bacteria</taxon>
        <taxon>Pseudomonadati</taxon>
        <taxon>Bacteroidota</taxon>
        <taxon>Cytophagia</taxon>
        <taxon>Cytophagales</taxon>
        <taxon>Bernardetiaceae</taxon>
        <taxon>Bernardetia</taxon>
    </lineage>
</organism>
<keyword evidence="3" id="KW-1185">Reference proteome</keyword>
<dbReference type="Gene3D" id="3.40.30.10">
    <property type="entry name" value="Glutaredoxin"/>
    <property type="match status" value="1"/>
</dbReference>
<dbReference type="SUPFAM" id="SSF52833">
    <property type="entry name" value="Thioredoxin-like"/>
    <property type="match status" value="1"/>
</dbReference>
<evidence type="ECO:0000313" key="2">
    <source>
        <dbReference type="EMBL" id="AFM06293.1"/>
    </source>
</evidence>
<dbReference type="InterPro" id="IPR036249">
    <property type="entry name" value="Thioredoxin-like_sf"/>
</dbReference>
<protein>
    <submittedName>
        <fullName evidence="2">Thioredoxin domain protein</fullName>
    </submittedName>
</protein>
<dbReference type="InterPro" id="IPR008928">
    <property type="entry name" value="6-hairpin_glycosidase_sf"/>
</dbReference>
<evidence type="ECO:0000259" key="1">
    <source>
        <dbReference type="Pfam" id="PF03190"/>
    </source>
</evidence>
<dbReference type="PATRIC" id="fig|880071.3.peg.3991"/>
<dbReference type="GO" id="GO:0005975">
    <property type="term" value="P:carbohydrate metabolic process"/>
    <property type="evidence" value="ECO:0007669"/>
    <property type="project" value="InterPro"/>
</dbReference>
<dbReference type="InterPro" id="IPR024705">
    <property type="entry name" value="Ssp411"/>
</dbReference>
<proteinExistence type="predicted"/>
<dbReference type="PANTHER" id="PTHR42899">
    <property type="entry name" value="SPERMATOGENESIS-ASSOCIATED PROTEIN 20"/>
    <property type="match status" value="1"/>
</dbReference>